<dbReference type="SUPFAM" id="SSF81593">
    <property type="entry name" value="Nucleotidyltransferase substrate binding subunit/domain"/>
    <property type="match status" value="1"/>
</dbReference>
<accession>A0ABZ2Y331</accession>
<name>A0ABZ2Y331_9FIRM</name>
<proteinExistence type="predicted"/>
<evidence type="ECO:0000313" key="1">
    <source>
        <dbReference type="EMBL" id="WZL69762.1"/>
    </source>
</evidence>
<dbReference type="Gene3D" id="1.20.120.330">
    <property type="entry name" value="Nucleotidyltransferases domain 2"/>
    <property type="match status" value="1"/>
</dbReference>
<sequence>MNHDEKQLLDIEMKLLEDSVNMLKYSYDICSDIGIKEEYTLEELDRFESLTSRFARTSDILIQKIFRLIDVIELELPGTVIDRINRAEKRGLISSAEIFKDIRRLRNDIAHEYIPSAIEEIYKKVLRLTPYLFESLEKIKQYIDRYE</sequence>
<evidence type="ECO:0000313" key="2">
    <source>
        <dbReference type="Proteomes" id="UP001486565"/>
    </source>
</evidence>
<dbReference type="RefSeq" id="WP_341876750.1">
    <property type="nucleotide sequence ID" value="NZ_CP121687.1"/>
</dbReference>
<reference evidence="1 2" key="1">
    <citation type="submission" date="2023-03" db="EMBL/GenBank/DDBJ databases">
        <title>Novel Species.</title>
        <authorList>
            <person name="Ma S."/>
        </authorList>
    </citation>
    <scope>NUCLEOTIDE SEQUENCE [LARGE SCALE GENOMIC DNA]</scope>
    <source>
        <strain evidence="1 2">LIND6LT2</strain>
    </source>
</reference>
<protein>
    <recommendedName>
        <fullName evidence="3">DUF86 domain-containing protein</fullName>
    </recommendedName>
</protein>
<organism evidence="1 2">
    <name type="scientific">Defluviitalea saccharophila</name>
    <dbReference type="NCBI Taxonomy" id="879970"/>
    <lineage>
        <taxon>Bacteria</taxon>
        <taxon>Bacillati</taxon>
        <taxon>Bacillota</taxon>
        <taxon>Clostridia</taxon>
        <taxon>Lachnospirales</taxon>
        <taxon>Defluviitaleaceae</taxon>
        <taxon>Defluviitalea</taxon>
    </lineage>
</organism>
<evidence type="ECO:0008006" key="3">
    <source>
        <dbReference type="Google" id="ProtNLM"/>
    </source>
</evidence>
<keyword evidence="2" id="KW-1185">Reference proteome</keyword>
<dbReference type="Proteomes" id="UP001486565">
    <property type="component" value="Chromosome"/>
</dbReference>
<dbReference type="EMBL" id="CP121687">
    <property type="protein sequence ID" value="WZL69762.1"/>
    <property type="molecule type" value="Genomic_DNA"/>
</dbReference>
<gene>
    <name evidence="1" type="ORF">QBE51_13410</name>
</gene>